<feature type="region of interest" description="Disordered" evidence="1">
    <location>
        <begin position="57"/>
        <end position="77"/>
    </location>
</feature>
<feature type="region of interest" description="Disordered" evidence="1">
    <location>
        <begin position="296"/>
        <end position="382"/>
    </location>
</feature>
<evidence type="ECO:0000313" key="2">
    <source>
        <dbReference type="EMBL" id="OCH90137.1"/>
    </source>
</evidence>
<feature type="region of interest" description="Disordered" evidence="1">
    <location>
        <begin position="116"/>
        <end position="283"/>
    </location>
</feature>
<dbReference type="Proteomes" id="UP000250043">
    <property type="component" value="Unassembled WGS sequence"/>
</dbReference>
<sequence length="398" mass="41576">MFRDGLLSPRSKLLPPGSSPQGPYPFLFDNDDPSEVDRARSALSIVSNATIGSMMTKSGYWKDPRDTERRRVRHRDGQLLRAGMGLTTGLGWSDSEDEDAPSTLTRRLISTSIAKGAPTAVSRTPSQALRDSVVAGLSRSPPPPRSPRNTSTTAFSRSASASLSSLRSAPSPKALTPGPRIPRARTQSSATRSTLSTSTSTSTLSVASTLDAGSSTASQSSSTSTGSVPRPLRLPQAAHLRPRLKRSVTGASVRSIHSLIEPGARAPPEHPEHHRARTLSNPSVLFARGPATVSSGLSWTGSSGSLGPPAHRPTASPAAQGRGIAKLSPAPAQTGPAPSGMRSPASPTRPRPLVGGPRPKPRTGTGMAYHSSAAYSAKQAEPRLRSISMASTAPYGRF</sequence>
<dbReference type="OrthoDB" id="3064136at2759"/>
<feature type="region of interest" description="Disordered" evidence="1">
    <location>
        <begin position="1"/>
        <end position="33"/>
    </location>
</feature>
<feature type="compositionally biased region" description="Low complexity" evidence="1">
    <location>
        <begin position="296"/>
        <end position="307"/>
    </location>
</feature>
<organism evidence="2 3">
    <name type="scientific">Obba rivulosa</name>
    <dbReference type="NCBI Taxonomy" id="1052685"/>
    <lineage>
        <taxon>Eukaryota</taxon>
        <taxon>Fungi</taxon>
        <taxon>Dikarya</taxon>
        <taxon>Basidiomycota</taxon>
        <taxon>Agaricomycotina</taxon>
        <taxon>Agaricomycetes</taxon>
        <taxon>Polyporales</taxon>
        <taxon>Gelatoporiaceae</taxon>
        <taxon>Obba</taxon>
    </lineage>
</organism>
<evidence type="ECO:0000256" key="1">
    <source>
        <dbReference type="SAM" id="MobiDB-lite"/>
    </source>
</evidence>
<gene>
    <name evidence="2" type="ORF">OBBRIDRAFT_625055</name>
</gene>
<keyword evidence="3" id="KW-1185">Reference proteome</keyword>
<proteinExistence type="predicted"/>
<dbReference type="AlphaFoldDB" id="A0A8E2AXZ2"/>
<feature type="compositionally biased region" description="Low complexity" evidence="1">
    <location>
        <begin position="184"/>
        <end position="227"/>
    </location>
</feature>
<feature type="compositionally biased region" description="Low complexity" evidence="1">
    <location>
        <begin position="147"/>
        <end position="172"/>
    </location>
</feature>
<reference evidence="2 3" key="1">
    <citation type="submission" date="2016-07" db="EMBL/GenBank/DDBJ databases">
        <title>Draft genome of the white-rot fungus Obba rivulosa 3A-2.</title>
        <authorList>
            <consortium name="DOE Joint Genome Institute"/>
            <person name="Miettinen O."/>
            <person name="Riley R."/>
            <person name="Acob R."/>
            <person name="Barry K."/>
            <person name="Cullen D."/>
            <person name="De Vries R."/>
            <person name="Hainaut M."/>
            <person name="Hatakka A."/>
            <person name="Henrissat B."/>
            <person name="Hilden K."/>
            <person name="Kuo R."/>
            <person name="Labutti K."/>
            <person name="Lipzen A."/>
            <person name="Makela M.R."/>
            <person name="Sandor L."/>
            <person name="Spatafora J.W."/>
            <person name="Grigoriev I.V."/>
            <person name="Hibbett D.S."/>
        </authorList>
    </citation>
    <scope>NUCLEOTIDE SEQUENCE [LARGE SCALE GENOMIC DNA]</scope>
    <source>
        <strain evidence="2 3">3A-2</strain>
    </source>
</reference>
<protein>
    <submittedName>
        <fullName evidence="2">Uncharacterized protein</fullName>
    </submittedName>
</protein>
<name>A0A8E2AXZ2_9APHY</name>
<dbReference type="EMBL" id="KV722411">
    <property type="protein sequence ID" value="OCH90137.1"/>
    <property type="molecule type" value="Genomic_DNA"/>
</dbReference>
<accession>A0A8E2AXZ2</accession>
<feature type="compositionally biased region" description="Basic and acidic residues" evidence="1">
    <location>
        <begin position="60"/>
        <end position="69"/>
    </location>
</feature>
<evidence type="ECO:0000313" key="3">
    <source>
        <dbReference type="Proteomes" id="UP000250043"/>
    </source>
</evidence>